<gene>
    <name evidence="5" type="ORF">AAX28_01394</name>
    <name evidence="6" type="ORF">APORC_0097</name>
</gene>
<evidence type="ECO:0000313" key="8">
    <source>
        <dbReference type="Proteomes" id="UP000322644"/>
    </source>
</evidence>
<dbReference type="EMBL" id="CP036246">
    <property type="protein sequence ID" value="QEP39736.1"/>
    <property type="molecule type" value="Genomic_DNA"/>
</dbReference>
<comment type="catalytic activity">
    <reaction evidence="1">
        <text>a beta-lactam + H2O = a substituted beta-amino acid</text>
        <dbReference type="Rhea" id="RHEA:20401"/>
        <dbReference type="ChEBI" id="CHEBI:15377"/>
        <dbReference type="ChEBI" id="CHEBI:35627"/>
        <dbReference type="ChEBI" id="CHEBI:140347"/>
        <dbReference type="EC" id="3.5.2.6"/>
    </reaction>
</comment>
<dbReference type="InterPro" id="IPR011990">
    <property type="entry name" value="TPR-like_helical_dom_sf"/>
</dbReference>
<evidence type="ECO:0000256" key="1">
    <source>
        <dbReference type="ARBA" id="ARBA00001526"/>
    </source>
</evidence>
<keyword evidence="4" id="KW-0046">Antibiotic resistance</keyword>
<dbReference type="KEGG" id="apoc:APORC_0097"/>
<dbReference type="GO" id="GO:0046677">
    <property type="term" value="P:response to antibiotic"/>
    <property type="evidence" value="ECO:0007669"/>
    <property type="project" value="UniProtKB-KW"/>
</dbReference>
<organism evidence="6 8">
    <name type="scientific">Arcobacter porcinus</name>
    <dbReference type="NCBI Taxonomy" id="1935204"/>
    <lineage>
        <taxon>Bacteria</taxon>
        <taxon>Pseudomonadati</taxon>
        <taxon>Campylobacterota</taxon>
        <taxon>Epsilonproteobacteria</taxon>
        <taxon>Campylobacterales</taxon>
        <taxon>Arcobacteraceae</taxon>
        <taxon>Arcobacter</taxon>
    </lineage>
</organism>
<dbReference type="EMBL" id="LDIR01000002">
    <property type="protein sequence ID" value="OCL91649.1"/>
    <property type="molecule type" value="Genomic_DNA"/>
</dbReference>
<protein>
    <recommendedName>
        <fullName evidence="2">beta-lactamase</fullName>
        <ecNumber evidence="2">3.5.2.6</ecNumber>
    </recommendedName>
</protein>
<evidence type="ECO:0000313" key="7">
    <source>
        <dbReference type="Proteomes" id="UP000093159"/>
    </source>
</evidence>
<keyword evidence="3" id="KW-1015">Disulfide bond</keyword>
<accession>A0A1C0AX07</accession>
<dbReference type="SUPFAM" id="SSF81901">
    <property type="entry name" value="HCP-like"/>
    <property type="match status" value="1"/>
</dbReference>
<proteinExistence type="predicted"/>
<dbReference type="GO" id="GO:0008800">
    <property type="term" value="F:beta-lactamase activity"/>
    <property type="evidence" value="ECO:0007669"/>
    <property type="project" value="UniProtKB-EC"/>
</dbReference>
<reference evidence="6 8" key="3">
    <citation type="submission" date="2019-09" db="EMBL/GenBank/DDBJ databases">
        <title>Taxonomic note: a critical rebuttal of the proposed division of the genus Arcobacter into six genera, emended descriptions of Arcobacter anaerophilus and the genus Arcobacter, and an assessment of genus-level boundaries for Epsilonproteobacteria using in silico genomic comparator tools.</title>
        <authorList>
            <person name="On S.L.W."/>
            <person name="Miller W.G."/>
            <person name="Biggs P."/>
            <person name="Cornelius A."/>
            <person name="Vandamme P."/>
        </authorList>
    </citation>
    <scope>NUCLEOTIDE SEQUENCE [LARGE SCALE GENOMIC DNA]</scope>
    <source>
        <strain evidence="6 8">CCUG 56899</strain>
    </source>
</reference>
<dbReference type="AlphaFoldDB" id="A0A1C0AX07"/>
<evidence type="ECO:0000256" key="3">
    <source>
        <dbReference type="ARBA" id="ARBA00023157"/>
    </source>
</evidence>
<dbReference type="Gene3D" id="1.25.40.10">
    <property type="entry name" value="Tetratricopeptide repeat domain"/>
    <property type="match status" value="1"/>
</dbReference>
<sequence length="97" mass="11532">MKRVVLSFMLFINLSFGFTLEDADNALSEKDFNKAFMIYTDLIKKGDIKAQYKLGIWYIYEHDKFDYKKSYDWIKKSAMQGYAEAQSHLGAWYMHGY</sequence>
<dbReference type="InterPro" id="IPR006597">
    <property type="entry name" value="Sel1-like"/>
</dbReference>
<evidence type="ECO:0000256" key="4">
    <source>
        <dbReference type="ARBA" id="ARBA00023251"/>
    </source>
</evidence>
<reference evidence="6 8" key="2">
    <citation type="submission" date="2019-09" db="EMBL/GenBank/DDBJ databases">
        <title>Complete genome sequencing of four Arcobacter species reveals a diverse suite of mobile elements.</title>
        <authorList>
            <person name="Miller W.G."/>
            <person name="Yee E."/>
            <person name="Bono J.L."/>
        </authorList>
    </citation>
    <scope>NUCLEOTIDE SEQUENCE [LARGE SCALE GENOMIC DNA]</scope>
    <source>
        <strain evidence="6 8">CCUG 56899</strain>
    </source>
</reference>
<name>A0A1C0AX07_9BACT</name>
<reference evidence="5 7" key="1">
    <citation type="submission" date="2015-05" db="EMBL/GenBank/DDBJ databases">
        <authorList>
            <person name="Rovetto F."/>
            <person name="Cocolin L."/>
            <person name="Illeghems K."/>
            <person name="Van Nieuwerburgh F."/>
            <person name="Houf K."/>
        </authorList>
    </citation>
    <scope>NUCLEOTIDE SEQUENCE [LARGE SCALE GENOMIC DNA]</scope>
    <source>
        <strain evidence="5 7">117434</strain>
    </source>
</reference>
<evidence type="ECO:0000313" key="6">
    <source>
        <dbReference type="EMBL" id="QEP39736.1"/>
    </source>
</evidence>
<dbReference type="SMART" id="SM00671">
    <property type="entry name" value="SEL1"/>
    <property type="match status" value="1"/>
</dbReference>
<dbReference type="EC" id="3.5.2.6" evidence="2"/>
<evidence type="ECO:0000313" key="5">
    <source>
        <dbReference type="EMBL" id="OCL91649.1"/>
    </source>
</evidence>
<keyword evidence="7" id="KW-1185">Reference proteome</keyword>
<evidence type="ECO:0000256" key="2">
    <source>
        <dbReference type="ARBA" id="ARBA00012865"/>
    </source>
</evidence>
<dbReference type="OrthoDB" id="5365194at2"/>
<dbReference type="RefSeq" id="WP_066170602.1">
    <property type="nucleotide sequence ID" value="NZ_CP036246.2"/>
</dbReference>
<dbReference type="Proteomes" id="UP000322644">
    <property type="component" value="Chromosome"/>
</dbReference>
<dbReference type="Proteomes" id="UP000093159">
    <property type="component" value="Unassembled WGS sequence"/>
</dbReference>